<evidence type="ECO:0000313" key="2">
    <source>
        <dbReference type="Proteomes" id="UP001501495"/>
    </source>
</evidence>
<dbReference type="Proteomes" id="UP001501495">
    <property type="component" value="Unassembled WGS sequence"/>
</dbReference>
<evidence type="ECO:0000313" key="1">
    <source>
        <dbReference type="EMBL" id="GAA4114784.1"/>
    </source>
</evidence>
<reference evidence="2" key="1">
    <citation type="journal article" date="2019" name="Int. J. Syst. Evol. Microbiol.">
        <title>The Global Catalogue of Microorganisms (GCM) 10K type strain sequencing project: providing services to taxonomists for standard genome sequencing and annotation.</title>
        <authorList>
            <consortium name="The Broad Institute Genomics Platform"/>
            <consortium name="The Broad Institute Genome Sequencing Center for Infectious Disease"/>
            <person name="Wu L."/>
            <person name="Ma J."/>
        </authorList>
    </citation>
    <scope>NUCLEOTIDE SEQUENCE [LARGE SCALE GENOMIC DNA]</scope>
    <source>
        <strain evidence="2">JCM 16703</strain>
    </source>
</reference>
<protein>
    <submittedName>
        <fullName evidence="1">Uncharacterized protein</fullName>
    </submittedName>
</protein>
<gene>
    <name evidence="1" type="ORF">GCM10022215_13110</name>
</gene>
<sequence>MPAPLNALHRAAGSQPPCKACGAPVILISTPAPAVGGFRAMVPARRCTDPDCDTNVLSARAGGHDV</sequence>
<organism evidence="1 2">
    <name type="scientific">Nocardioides fonticola</name>
    <dbReference type="NCBI Taxonomy" id="450363"/>
    <lineage>
        <taxon>Bacteria</taxon>
        <taxon>Bacillati</taxon>
        <taxon>Actinomycetota</taxon>
        <taxon>Actinomycetes</taxon>
        <taxon>Propionibacteriales</taxon>
        <taxon>Nocardioidaceae</taxon>
        <taxon>Nocardioides</taxon>
    </lineage>
</organism>
<accession>A0ABP7XFM4</accession>
<proteinExistence type="predicted"/>
<name>A0ABP7XFM4_9ACTN</name>
<comment type="caution">
    <text evidence="1">The sequence shown here is derived from an EMBL/GenBank/DDBJ whole genome shotgun (WGS) entry which is preliminary data.</text>
</comment>
<keyword evidence="2" id="KW-1185">Reference proteome</keyword>
<dbReference type="EMBL" id="BAAAZH010000010">
    <property type="protein sequence ID" value="GAA4114784.1"/>
    <property type="molecule type" value="Genomic_DNA"/>
</dbReference>